<dbReference type="EMBL" id="CP095855">
    <property type="protein sequence ID" value="UPK68853.1"/>
    <property type="molecule type" value="Genomic_DNA"/>
</dbReference>
<feature type="chain" id="PRO_5046603924" evidence="1">
    <location>
        <begin position="23"/>
        <end position="211"/>
    </location>
</feature>
<dbReference type="Proteomes" id="UP000830198">
    <property type="component" value="Chromosome"/>
</dbReference>
<keyword evidence="1" id="KW-0732">Signal</keyword>
<dbReference type="InterPro" id="IPR025411">
    <property type="entry name" value="DUF4136"/>
</dbReference>
<accession>A0ABY4HYD3</accession>
<dbReference type="PROSITE" id="PS51257">
    <property type="entry name" value="PROKAR_LIPOPROTEIN"/>
    <property type="match status" value="1"/>
</dbReference>
<feature type="domain" description="DUF4136" evidence="2">
    <location>
        <begin position="39"/>
        <end position="202"/>
    </location>
</feature>
<protein>
    <submittedName>
        <fullName evidence="3">DUF4136 domain-containing protein</fullName>
    </submittedName>
</protein>
<evidence type="ECO:0000256" key="1">
    <source>
        <dbReference type="SAM" id="SignalP"/>
    </source>
</evidence>
<keyword evidence="4" id="KW-1185">Reference proteome</keyword>
<gene>
    <name evidence="3" type="ORF">MYF79_28240</name>
</gene>
<reference evidence="3 4" key="1">
    <citation type="submission" date="2022-04" db="EMBL/GenBank/DDBJ databases">
        <title>The arsenic-methylating capacity of Chitinophaga filiformis YT5 during chitin decomposition.</title>
        <authorList>
            <person name="Chen G."/>
            <person name="Liang Y."/>
        </authorList>
    </citation>
    <scope>NUCLEOTIDE SEQUENCE [LARGE SCALE GENOMIC DNA]</scope>
    <source>
        <strain evidence="3 4">YT5</strain>
    </source>
</reference>
<evidence type="ECO:0000259" key="2">
    <source>
        <dbReference type="Pfam" id="PF13590"/>
    </source>
</evidence>
<organism evidence="3 4">
    <name type="scientific">Chitinophaga filiformis</name>
    <name type="common">Myxococcus filiformis</name>
    <name type="synonym">Flexibacter filiformis</name>
    <dbReference type="NCBI Taxonomy" id="104663"/>
    <lineage>
        <taxon>Bacteria</taxon>
        <taxon>Pseudomonadati</taxon>
        <taxon>Bacteroidota</taxon>
        <taxon>Chitinophagia</taxon>
        <taxon>Chitinophagales</taxon>
        <taxon>Chitinophagaceae</taxon>
        <taxon>Chitinophaga</taxon>
    </lineage>
</organism>
<dbReference type="Gene3D" id="3.30.160.670">
    <property type="match status" value="1"/>
</dbReference>
<evidence type="ECO:0000313" key="3">
    <source>
        <dbReference type="EMBL" id="UPK68853.1"/>
    </source>
</evidence>
<sequence>MKRVMLLMSAALGMALSFSSCGKDPLKDMTDEESRIYVTNRADGVDFSTYKTFSIVDSVAVASNSNNSERALTDYDKKLIADVTQSLEARGYTKVSRAAKPDLAVNLTRIDNTYSAVYYDPGYWSGIGGYFDPFYWGYPGYGYYWPTYYQVYQKERAVSVDIVDLKNPKNNELVAVWNAMLRGSGVWNISNVDSMISAVFAQSTYLKANNN</sequence>
<name>A0ABY4HYD3_CHIFI</name>
<evidence type="ECO:0000313" key="4">
    <source>
        <dbReference type="Proteomes" id="UP000830198"/>
    </source>
</evidence>
<dbReference type="Pfam" id="PF13590">
    <property type="entry name" value="DUF4136"/>
    <property type="match status" value="1"/>
</dbReference>
<proteinExistence type="predicted"/>
<feature type="signal peptide" evidence="1">
    <location>
        <begin position="1"/>
        <end position="22"/>
    </location>
</feature>
<dbReference type="RefSeq" id="WP_247811217.1">
    <property type="nucleotide sequence ID" value="NZ_CP095855.1"/>
</dbReference>